<dbReference type="PANTHER" id="PTHR13325">
    <property type="entry name" value="PROTEASE M50 MEMBRANE-BOUND TRANSCRIPTION FACTOR SITE 2 PROTEASE"/>
    <property type="match status" value="1"/>
</dbReference>
<accession>A0ABX2IDH5</accession>
<feature type="transmembrane region" description="Helical" evidence="2">
    <location>
        <begin position="426"/>
        <end position="448"/>
    </location>
</feature>
<dbReference type="Gene3D" id="1.10.10.1150">
    <property type="entry name" value="Coenzyme PQQ synthesis protein D (PqqD)"/>
    <property type="match status" value="1"/>
</dbReference>
<proteinExistence type="predicted"/>
<evidence type="ECO:0000256" key="1">
    <source>
        <dbReference type="SAM" id="Coils"/>
    </source>
</evidence>
<feature type="transmembrane region" description="Helical" evidence="2">
    <location>
        <begin position="357"/>
        <end position="380"/>
    </location>
</feature>
<name>A0ABX2IDH5_9RHOO</name>
<feature type="transmembrane region" description="Helical" evidence="2">
    <location>
        <begin position="159"/>
        <end position="177"/>
    </location>
</feature>
<dbReference type="Pfam" id="PF05402">
    <property type="entry name" value="PqqD"/>
    <property type="match status" value="1"/>
</dbReference>
<dbReference type="PANTHER" id="PTHR13325:SF3">
    <property type="entry name" value="MEMBRANE-BOUND TRANSCRIPTION FACTOR SITE-2 PROTEASE"/>
    <property type="match status" value="1"/>
</dbReference>
<feature type="coiled-coil region" evidence="1">
    <location>
        <begin position="525"/>
        <end position="552"/>
    </location>
</feature>
<keyword evidence="2" id="KW-1133">Transmembrane helix</keyword>
<keyword evidence="1" id="KW-0175">Coiled coil</keyword>
<dbReference type="InterPro" id="IPR041881">
    <property type="entry name" value="PqqD_sf"/>
</dbReference>
<dbReference type="SUPFAM" id="SSF111369">
    <property type="entry name" value="HlyD-like secretion proteins"/>
    <property type="match status" value="1"/>
</dbReference>
<evidence type="ECO:0000313" key="3">
    <source>
        <dbReference type="EMBL" id="NSL54498.1"/>
    </source>
</evidence>
<gene>
    <name evidence="3" type="ORF">HJ583_005645</name>
</gene>
<feature type="transmembrane region" description="Helical" evidence="2">
    <location>
        <begin position="254"/>
        <end position="276"/>
    </location>
</feature>
<comment type="caution">
    <text evidence="3">The sequence shown here is derived from an EMBL/GenBank/DDBJ whole genome shotgun (WGS) entry which is preliminary data.</text>
</comment>
<evidence type="ECO:0000256" key="2">
    <source>
        <dbReference type="SAM" id="Phobius"/>
    </source>
</evidence>
<dbReference type="Proteomes" id="UP000778523">
    <property type="component" value="Unassembled WGS sequence"/>
</dbReference>
<feature type="transmembrane region" description="Helical" evidence="2">
    <location>
        <begin position="282"/>
        <end position="303"/>
    </location>
</feature>
<reference evidence="3 4" key="1">
    <citation type="submission" date="2020-06" db="EMBL/GenBank/DDBJ databases">
        <title>Draft genome of Uliginosibacterium sp. IMCC34675.</title>
        <authorList>
            <person name="Song J."/>
        </authorList>
    </citation>
    <scope>NUCLEOTIDE SEQUENCE [LARGE SCALE GENOMIC DNA]</scope>
    <source>
        <strain evidence="3 4">IMCC34675</strain>
    </source>
</reference>
<dbReference type="EMBL" id="JABCSC020000001">
    <property type="protein sequence ID" value="NSL54498.1"/>
    <property type="molecule type" value="Genomic_DNA"/>
</dbReference>
<protein>
    <submittedName>
        <fullName evidence="3">Efflux RND transporter periplasmic adaptor subunit</fullName>
    </submittedName>
</protein>
<organism evidence="3 4">
    <name type="scientific">Uliginosibacterium aquaticum</name>
    <dbReference type="NCBI Taxonomy" id="2731212"/>
    <lineage>
        <taxon>Bacteria</taxon>
        <taxon>Pseudomonadati</taxon>
        <taxon>Pseudomonadota</taxon>
        <taxon>Betaproteobacteria</taxon>
        <taxon>Rhodocyclales</taxon>
        <taxon>Zoogloeaceae</taxon>
        <taxon>Uliginosibacterium</taxon>
    </lineage>
</organism>
<evidence type="ECO:0000313" key="4">
    <source>
        <dbReference type="Proteomes" id="UP000778523"/>
    </source>
</evidence>
<dbReference type="InterPro" id="IPR001193">
    <property type="entry name" value="MBTPS2"/>
</dbReference>
<dbReference type="Gene3D" id="2.40.50.100">
    <property type="match status" value="1"/>
</dbReference>
<keyword evidence="4" id="KW-1185">Reference proteome</keyword>
<sequence length="715" mass="79091">MSESLFSPYWYRAAHLHPQLAGNTRITRQVFRDEQWYVLSNQASGRQFRVNRLGYQLIGRLDGQHSVQDIWDGLIRELGQDAPSQHEVLRVLSELAGAGMLRSESSPDLGGIFEATRRRRQQGASRLNPLAFRLPLWNPAPVLDLLAPATRWLFTRPAVLLWTLLTLGALLLTQLHWPELRAYASLHVASPRNLLLLWLTYPTIKLVHEFAHALAVRIWGGDVHELGVTFFLVMPVPYVDASSASAFPERHRRILVSAAGVMTEVAIASLALLLWLNLNDGVLRELAFACMLIGGVSTVLVNANPLMRFDGYYVFADALEMPGLAARADAWLRYLGERWLLGNRELPAPPGTEHKRLLLSVFGAASLIYRISLLLGMALWLGSKQLLLGALLGLWLLLHFALLPGWRLLRLVFAGRRLHSTRGRAIAGLTGLLLASVVLLGVLPMPWITRAEGLVWVPDEARVRNEEEGFVSRILVSNGQSVSAGTPLLELENRELKARASQLASRLASREQAYQGSLLSNPAEAIALAEEVHALQTEQARMEERLASLLLRAPVAGIVGMPNARDLEGRFFARGNVLANVLNPATLTVRAVLGQQDIELLRATDPRVEIRIAGRPRESLVARSRPEQPAAGYQLPSALLGERGGGPFLTDPADPDGLRTLEPVFTLDFEIPGKALPRIGERARVHIYHAPRPLAVQWWRSLRQAFEPHFGGAGA</sequence>
<feature type="transmembrane region" description="Helical" evidence="2">
    <location>
        <begin position="386"/>
        <end position="406"/>
    </location>
</feature>
<dbReference type="InterPro" id="IPR008792">
    <property type="entry name" value="PQQD"/>
</dbReference>
<keyword evidence="2" id="KW-0812">Transmembrane</keyword>
<keyword evidence="2" id="KW-0472">Membrane</keyword>
<dbReference type="RefSeq" id="WP_170020990.1">
    <property type="nucleotide sequence ID" value="NZ_JABCSC020000001.1"/>
</dbReference>